<feature type="compositionally biased region" description="Basic residues" evidence="6">
    <location>
        <begin position="62"/>
        <end position="85"/>
    </location>
</feature>
<accession>A0A4Q4TVH2</accession>
<evidence type="ECO:0000256" key="1">
    <source>
        <dbReference type="ARBA" id="ARBA00004123"/>
    </source>
</evidence>
<evidence type="ECO:0000313" key="8">
    <source>
        <dbReference type="Proteomes" id="UP000293360"/>
    </source>
</evidence>
<dbReference type="PANTHER" id="PTHR15263">
    <property type="entry name" value="I-KAPPA-B-LIKE PROTEIN IKBL"/>
    <property type="match status" value="1"/>
</dbReference>
<protein>
    <submittedName>
        <fullName evidence="7">Uncharacterized protein</fullName>
    </submittedName>
</protein>
<keyword evidence="5" id="KW-0539">Nucleus</keyword>
<dbReference type="InterPro" id="IPR038753">
    <property type="entry name" value="NFKBIL1"/>
</dbReference>
<feature type="compositionally biased region" description="Basic and acidic residues" evidence="6">
    <location>
        <begin position="232"/>
        <end position="267"/>
    </location>
</feature>
<feature type="compositionally biased region" description="Basic and acidic residues" evidence="6">
    <location>
        <begin position="296"/>
        <end position="317"/>
    </location>
</feature>
<evidence type="ECO:0000256" key="5">
    <source>
        <dbReference type="ARBA" id="ARBA00023242"/>
    </source>
</evidence>
<dbReference type="Proteomes" id="UP000293360">
    <property type="component" value="Unassembled WGS sequence"/>
</dbReference>
<feature type="compositionally biased region" description="Pro residues" evidence="6">
    <location>
        <begin position="142"/>
        <end position="154"/>
    </location>
</feature>
<feature type="compositionally biased region" description="Basic and acidic residues" evidence="6">
    <location>
        <begin position="52"/>
        <end position="61"/>
    </location>
</feature>
<dbReference type="GO" id="GO:0043124">
    <property type="term" value="P:negative regulation of canonical NF-kappaB signal transduction"/>
    <property type="evidence" value="ECO:0007669"/>
    <property type="project" value="InterPro"/>
</dbReference>
<keyword evidence="4" id="KW-0040">ANK repeat</keyword>
<keyword evidence="8" id="KW-1185">Reference proteome</keyword>
<sequence>MTTAPPSPKRRHILSSINPERPPITEDEAVTPEPAAPPQEPRPDIDADADGDAEHAAEEQQRRRRSKFRFKSKHSSSRRSSRRHRDREGGSEDNDDHEHDSSFTTHRHHRHHSHDHDPDRRHHHHRHKRRKRYRHRTRTRSPTPPNPYDPPPLSPDAAFRASLFDAMADDEGAAYWEAVYGQPLHVYSRDDGRSSSSQPQQGELEKMDDEEYAAYVRQRMWEKTHEGLLEERARREEARRAREDREKHARRLTREMEDSLRRGEERRARRRWRDRWEAYRAAWAEWAVDDQDQNDEDKNAGEGKEEKGGQRKQRLADVDPAWPVESGRRADVAGQPGAVREFLVRGLDAAATAAREGRGEGGEAGESEAFLAALKDERVRWHPDKIQQRLGGRVDGAVMRDVTAVFQIVDGLWSDTRERCKKGRRGGLA</sequence>
<comment type="caution">
    <text evidence="7">The sequence shown here is derived from an EMBL/GenBank/DDBJ whole genome shotgun (WGS) entry which is preliminary data.</text>
</comment>
<feature type="region of interest" description="Disordered" evidence="6">
    <location>
        <begin position="232"/>
        <end position="271"/>
    </location>
</feature>
<feature type="compositionally biased region" description="Basic residues" evidence="6">
    <location>
        <begin position="121"/>
        <end position="139"/>
    </location>
</feature>
<feature type="region of interest" description="Disordered" evidence="6">
    <location>
        <begin position="290"/>
        <end position="322"/>
    </location>
</feature>
<keyword evidence="3" id="KW-0677">Repeat</keyword>
<dbReference type="EMBL" id="QJNU01000034">
    <property type="protein sequence ID" value="RYP09563.1"/>
    <property type="molecule type" value="Genomic_DNA"/>
</dbReference>
<dbReference type="STRING" id="155417.A0A4Q4TVH2"/>
<keyword evidence="2" id="KW-0597">Phosphoprotein</keyword>
<dbReference type="AlphaFoldDB" id="A0A4Q4TVH2"/>
<gene>
    <name evidence="7" type="ORF">DL764_001248</name>
</gene>
<feature type="region of interest" description="Disordered" evidence="6">
    <location>
        <begin position="1"/>
        <end position="157"/>
    </location>
</feature>
<proteinExistence type="predicted"/>
<evidence type="ECO:0000256" key="4">
    <source>
        <dbReference type="ARBA" id="ARBA00023043"/>
    </source>
</evidence>
<dbReference type="PANTHER" id="PTHR15263:SF1">
    <property type="entry name" value="NF-KAPPA-B INHIBITOR-LIKE PROTEIN 1"/>
    <property type="match status" value="1"/>
</dbReference>
<evidence type="ECO:0000256" key="2">
    <source>
        <dbReference type="ARBA" id="ARBA00022553"/>
    </source>
</evidence>
<dbReference type="GO" id="GO:0005634">
    <property type="term" value="C:nucleus"/>
    <property type="evidence" value="ECO:0007669"/>
    <property type="project" value="UniProtKB-SubCell"/>
</dbReference>
<dbReference type="OrthoDB" id="412109at2759"/>
<reference evidence="7 8" key="1">
    <citation type="submission" date="2018-06" db="EMBL/GenBank/DDBJ databases">
        <title>Complete Genomes of Monosporascus.</title>
        <authorList>
            <person name="Robinson A.J."/>
            <person name="Natvig D.O."/>
        </authorList>
    </citation>
    <scope>NUCLEOTIDE SEQUENCE [LARGE SCALE GENOMIC DNA]</scope>
    <source>
        <strain evidence="7 8">CBS 110550</strain>
    </source>
</reference>
<feature type="compositionally biased region" description="Basic and acidic residues" evidence="6">
    <location>
        <begin position="86"/>
        <end position="101"/>
    </location>
</feature>
<evidence type="ECO:0000256" key="3">
    <source>
        <dbReference type="ARBA" id="ARBA00022737"/>
    </source>
</evidence>
<organism evidence="7 8">
    <name type="scientific">Monosporascus ibericus</name>
    <dbReference type="NCBI Taxonomy" id="155417"/>
    <lineage>
        <taxon>Eukaryota</taxon>
        <taxon>Fungi</taxon>
        <taxon>Dikarya</taxon>
        <taxon>Ascomycota</taxon>
        <taxon>Pezizomycotina</taxon>
        <taxon>Sordariomycetes</taxon>
        <taxon>Xylariomycetidae</taxon>
        <taxon>Xylariales</taxon>
        <taxon>Xylariales incertae sedis</taxon>
        <taxon>Monosporascus</taxon>
    </lineage>
</organism>
<evidence type="ECO:0000313" key="7">
    <source>
        <dbReference type="EMBL" id="RYP09563.1"/>
    </source>
</evidence>
<feature type="region of interest" description="Disordered" evidence="6">
    <location>
        <begin position="186"/>
        <end position="209"/>
    </location>
</feature>
<evidence type="ECO:0000256" key="6">
    <source>
        <dbReference type="SAM" id="MobiDB-lite"/>
    </source>
</evidence>
<name>A0A4Q4TVH2_9PEZI</name>
<comment type="subcellular location">
    <subcellularLocation>
        <location evidence="1">Nucleus</location>
    </subcellularLocation>
</comment>